<protein>
    <recommendedName>
        <fullName evidence="2">Anti-sigma factor antagonist</fullName>
    </recommendedName>
</protein>
<dbReference type="CDD" id="cd07043">
    <property type="entry name" value="STAS_anti-anti-sigma_factors"/>
    <property type="match status" value="1"/>
</dbReference>
<evidence type="ECO:0000256" key="2">
    <source>
        <dbReference type="RuleBase" id="RU003749"/>
    </source>
</evidence>
<reference evidence="4 5" key="1">
    <citation type="submission" date="2024-09" db="EMBL/GenBank/DDBJ databases">
        <authorList>
            <person name="D'Angelo T."/>
        </authorList>
    </citation>
    <scope>NUCLEOTIDE SEQUENCE [LARGE SCALE GENOMIC DNA]</scope>
    <source>
        <strain evidence="4">SAG AM-311-F02</strain>
    </source>
</reference>
<evidence type="ECO:0000256" key="1">
    <source>
        <dbReference type="ARBA" id="ARBA00009013"/>
    </source>
</evidence>
<dbReference type="NCBIfam" id="TIGR00377">
    <property type="entry name" value="ant_ant_sig"/>
    <property type="match status" value="1"/>
</dbReference>
<accession>A0ABV6YPC6</accession>
<dbReference type="EMBL" id="JBHPEI010000043">
    <property type="protein sequence ID" value="MFC1799914.1"/>
    <property type="molecule type" value="Genomic_DNA"/>
</dbReference>
<dbReference type="SUPFAM" id="SSF52091">
    <property type="entry name" value="SpoIIaa-like"/>
    <property type="match status" value="1"/>
</dbReference>
<dbReference type="Pfam" id="PF01740">
    <property type="entry name" value="STAS"/>
    <property type="match status" value="1"/>
</dbReference>
<feature type="domain" description="STAS" evidence="3">
    <location>
        <begin position="1"/>
        <end position="110"/>
    </location>
</feature>
<evidence type="ECO:0000259" key="3">
    <source>
        <dbReference type="PROSITE" id="PS50801"/>
    </source>
</evidence>
<evidence type="ECO:0000313" key="4">
    <source>
        <dbReference type="EMBL" id="MFC1799914.1"/>
    </source>
</evidence>
<dbReference type="Gene3D" id="3.30.750.24">
    <property type="entry name" value="STAS domain"/>
    <property type="match status" value="1"/>
</dbReference>
<dbReference type="Proteomes" id="UP001594288">
    <property type="component" value="Unassembled WGS sequence"/>
</dbReference>
<gene>
    <name evidence="4" type="ORF">ACFL2Z_03280</name>
</gene>
<sequence length="119" mass="12614">MKIITSHRDRSAIVSISGRIDVFTASAVGEAIQSLMADGAEDFIVDVSCVTRIDSTGLSTLVGNAKTLISRGGSMSLAGANQTVRKTLEITKLVRFFRIHEGIEEALDELGACALSQTT</sequence>
<dbReference type="InterPro" id="IPR036513">
    <property type="entry name" value="STAS_dom_sf"/>
</dbReference>
<keyword evidence="5" id="KW-1185">Reference proteome</keyword>
<dbReference type="PROSITE" id="PS50801">
    <property type="entry name" value="STAS"/>
    <property type="match status" value="1"/>
</dbReference>
<dbReference type="PANTHER" id="PTHR33495">
    <property type="entry name" value="ANTI-SIGMA FACTOR ANTAGONIST TM_1081-RELATED-RELATED"/>
    <property type="match status" value="1"/>
</dbReference>
<comment type="caution">
    <text evidence="4">The sequence shown here is derived from an EMBL/GenBank/DDBJ whole genome shotgun (WGS) entry which is preliminary data.</text>
</comment>
<dbReference type="InterPro" id="IPR002645">
    <property type="entry name" value="STAS_dom"/>
</dbReference>
<evidence type="ECO:0000313" key="5">
    <source>
        <dbReference type="Proteomes" id="UP001594288"/>
    </source>
</evidence>
<organism evidence="4 5">
    <name type="scientific">Eiseniibacteriota bacterium</name>
    <dbReference type="NCBI Taxonomy" id="2212470"/>
    <lineage>
        <taxon>Bacteria</taxon>
        <taxon>Candidatus Eiseniibacteriota</taxon>
    </lineage>
</organism>
<comment type="similarity">
    <text evidence="1 2">Belongs to the anti-sigma-factor antagonist family.</text>
</comment>
<proteinExistence type="inferred from homology"/>
<name>A0ABV6YPC6_UNCEI</name>
<dbReference type="InterPro" id="IPR003658">
    <property type="entry name" value="Anti-sigma_ant"/>
</dbReference>